<dbReference type="EMBL" id="LR796685">
    <property type="protein sequence ID" value="CAB4158539.1"/>
    <property type="molecule type" value="Genomic_DNA"/>
</dbReference>
<sequence length="111" mass="12622">MNFAEAALIGYLQELVRHRQKSKRMTGFEARVTRVRLASLIAARMIELNGAWDVFHDMRLTWAFEYCRFSEDGGPFRISNEDAIFYLISGMHHPAHYAAGRGSTNPETATA</sequence>
<name>A0A6J5NH00_9CAUD</name>
<dbReference type="EMBL" id="LR798327">
    <property type="protein sequence ID" value="CAB5224402.1"/>
    <property type="molecule type" value="Genomic_DNA"/>
</dbReference>
<reference evidence="1" key="1">
    <citation type="submission" date="2020-04" db="EMBL/GenBank/DDBJ databases">
        <authorList>
            <person name="Chiriac C."/>
            <person name="Salcher M."/>
            <person name="Ghai R."/>
            <person name="Kavagutti S V."/>
        </authorList>
    </citation>
    <scope>NUCLEOTIDE SEQUENCE</scope>
</reference>
<proteinExistence type="predicted"/>
<accession>A0A6J5NH00</accession>
<evidence type="ECO:0000313" key="2">
    <source>
        <dbReference type="EMBL" id="CAB5224402.1"/>
    </source>
</evidence>
<organism evidence="1">
    <name type="scientific">uncultured Caudovirales phage</name>
    <dbReference type="NCBI Taxonomy" id="2100421"/>
    <lineage>
        <taxon>Viruses</taxon>
        <taxon>Duplodnaviria</taxon>
        <taxon>Heunggongvirae</taxon>
        <taxon>Uroviricota</taxon>
        <taxon>Caudoviricetes</taxon>
        <taxon>Peduoviridae</taxon>
        <taxon>Maltschvirus</taxon>
        <taxon>Maltschvirus maltsch</taxon>
    </lineage>
</organism>
<evidence type="ECO:0000313" key="1">
    <source>
        <dbReference type="EMBL" id="CAB4158539.1"/>
    </source>
</evidence>
<protein>
    <submittedName>
        <fullName evidence="1">Uncharacterized protein</fullName>
    </submittedName>
</protein>
<gene>
    <name evidence="1" type="ORF">UFOVP705_11</name>
    <name evidence="2" type="ORF">UFOVP736_70</name>
</gene>